<dbReference type="InterPro" id="IPR011944">
    <property type="entry name" value="Steroid_delta5-4_isomerase"/>
</dbReference>
<dbReference type="EMBL" id="LT559118">
    <property type="protein sequence ID" value="SBO95820.1"/>
    <property type="molecule type" value="Genomic_DNA"/>
</dbReference>
<feature type="domain" description="DUF4440" evidence="1">
    <location>
        <begin position="15"/>
        <end position="125"/>
    </location>
</feature>
<dbReference type="NCBIfam" id="TIGR02246">
    <property type="entry name" value="SgcJ/EcaC family oxidoreductase"/>
    <property type="match status" value="1"/>
</dbReference>
<accession>A0A1M4EAI3</accession>
<dbReference type="SUPFAM" id="SSF54427">
    <property type="entry name" value="NTF2-like"/>
    <property type="match status" value="1"/>
</dbReference>
<sequence>MTTAPAHAPDQAAVAALPQRVIEAWAAHDADAFAAVFTEDGSMILPGQYRKGREEIRGFMTAAFAGPYKGTRVTGTPIDVRFFNDDCGVLITQGGVLAPGESEVSAERAVRASWLVVRQDGQWRLAAYQNSPRD</sequence>
<evidence type="ECO:0000259" key="1">
    <source>
        <dbReference type="Pfam" id="PF14534"/>
    </source>
</evidence>
<dbReference type="Pfam" id="PF14534">
    <property type="entry name" value="DUF4440"/>
    <property type="match status" value="1"/>
</dbReference>
<protein>
    <recommendedName>
        <fullName evidence="1">DUF4440 domain-containing protein</fullName>
    </recommendedName>
</protein>
<evidence type="ECO:0000313" key="2">
    <source>
        <dbReference type="EMBL" id="SBO95820.1"/>
    </source>
</evidence>
<organism evidence="2">
    <name type="scientific">Nonomuraea gerenzanensis</name>
    <dbReference type="NCBI Taxonomy" id="93944"/>
    <lineage>
        <taxon>Bacteria</taxon>
        <taxon>Bacillati</taxon>
        <taxon>Actinomycetota</taxon>
        <taxon>Actinomycetes</taxon>
        <taxon>Streptosporangiales</taxon>
        <taxon>Streptosporangiaceae</taxon>
        <taxon>Nonomuraea</taxon>
    </lineage>
</organism>
<dbReference type="InterPro" id="IPR027843">
    <property type="entry name" value="DUF4440"/>
</dbReference>
<gene>
    <name evidence="2" type="ORF">BN4615_P5336</name>
</gene>
<dbReference type="RefSeq" id="WP_225275166.1">
    <property type="nucleotide sequence ID" value="NZ_CP084058.1"/>
</dbReference>
<name>A0A1M4EAI3_9ACTN</name>
<dbReference type="AlphaFoldDB" id="A0A1M4EAI3"/>
<dbReference type="Gene3D" id="3.10.450.50">
    <property type="match status" value="1"/>
</dbReference>
<proteinExistence type="predicted"/>
<reference evidence="2" key="1">
    <citation type="submission" date="2016-04" db="EMBL/GenBank/DDBJ databases">
        <authorList>
            <person name="Evans L.H."/>
            <person name="Alamgir A."/>
            <person name="Owens N."/>
            <person name="Weber N.D."/>
            <person name="Virtaneva K."/>
            <person name="Barbian K."/>
            <person name="Babar A."/>
            <person name="Rosenke K."/>
        </authorList>
    </citation>
    <scope>NUCLEOTIDE SEQUENCE</scope>
    <source>
        <strain evidence="2">Nono1</strain>
    </source>
</reference>
<dbReference type="InterPro" id="IPR032710">
    <property type="entry name" value="NTF2-like_dom_sf"/>
</dbReference>